<evidence type="ECO:0008006" key="4">
    <source>
        <dbReference type="Google" id="ProtNLM"/>
    </source>
</evidence>
<gene>
    <name evidence="2" type="ORF">R5W23_002517</name>
</gene>
<accession>A0ABU5F3C4</accession>
<dbReference type="SUPFAM" id="SSF52833">
    <property type="entry name" value="Thioredoxin-like"/>
    <property type="match status" value="1"/>
</dbReference>
<dbReference type="InterPro" id="IPR036249">
    <property type="entry name" value="Thioredoxin-like_sf"/>
</dbReference>
<keyword evidence="1" id="KW-0812">Transmembrane</keyword>
<reference evidence="3" key="1">
    <citation type="journal article" date="2023" name="Mar. Drugs">
        <title>Gemmata algarum, a Novel Planctomycete Isolated from an Algal Mat, Displays Antimicrobial Activity.</title>
        <authorList>
            <person name="Kumar G."/>
            <person name="Kallscheuer N."/>
            <person name="Kashif M."/>
            <person name="Ahamad S."/>
            <person name="Jagadeeshwari U."/>
            <person name="Pannikurungottu S."/>
            <person name="Haufschild T."/>
            <person name="Kabuu M."/>
            <person name="Sasikala C."/>
            <person name="Jogler C."/>
            <person name="Ramana C."/>
        </authorList>
    </citation>
    <scope>NUCLEOTIDE SEQUENCE [LARGE SCALE GENOMIC DNA]</scope>
    <source>
        <strain evidence="3">JC673</strain>
    </source>
</reference>
<comment type="caution">
    <text evidence="2">The sequence shown here is derived from an EMBL/GenBank/DDBJ whole genome shotgun (WGS) entry which is preliminary data.</text>
</comment>
<keyword evidence="1" id="KW-1133">Transmembrane helix</keyword>
<evidence type="ECO:0000313" key="2">
    <source>
        <dbReference type="EMBL" id="MDY3561242.1"/>
    </source>
</evidence>
<organism evidence="2 3">
    <name type="scientific">Gemmata algarum</name>
    <dbReference type="NCBI Taxonomy" id="2975278"/>
    <lineage>
        <taxon>Bacteria</taxon>
        <taxon>Pseudomonadati</taxon>
        <taxon>Planctomycetota</taxon>
        <taxon>Planctomycetia</taxon>
        <taxon>Gemmatales</taxon>
        <taxon>Gemmataceae</taxon>
        <taxon>Gemmata</taxon>
    </lineage>
</organism>
<evidence type="ECO:0000313" key="3">
    <source>
        <dbReference type="Proteomes" id="UP001272242"/>
    </source>
</evidence>
<sequence>MTDSRTDPRGRFVSYRVVALVSWLTVLVGGIYLLAAHQFTPGPSGTVLHRWPEATAEARPRAVMFIHPHCPCTPASLRNFAALIAGNRCTAEIYVVANEPAGTPNGRAAAQVSGAACHADSDGRVAKRFGAMTSGHVFLYSPNGQLVFEGGITDGRGHEGENPGLRAATARVSGTESTLASFPVFGCTLQE</sequence>
<evidence type="ECO:0000256" key="1">
    <source>
        <dbReference type="SAM" id="Phobius"/>
    </source>
</evidence>
<dbReference type="Gene3D" id="3.40.30.10">
    <property type="entry name" value="Glutaredoxin"/>
    <property type="match status" value="1"/>
</dbReference>
<proteinExistence type="predicted"/>
<dbReference type="EMBL" id="JAXBLV010000190">
    <property type="protein sequence ID" value="MDY3561242.1"/>
    <property type="molecule type" value="Genomic_DNA"/>
</dbReference>
<feature type="transmembrane region" description="Helical" evidence="1">
    <location>
        <begin position="12"/>
        <end position="35"/>
    </location>
</feature>
<dbReference type="Proteomes" id="UP001272242">
    <property type="component" value="Unassembled WGS sequence"/>
</dbReference>
<protein>
    <recommendedName>
        <fullName evidence="4">RedB protein</fullName>
    </recommendedName>
</protein>
<name>A0ABU5F3C4_9BACT</name>
<keyword evidence="1" id="KW-0472">Membrane</keyword>
<dbReference type="RefSeq" id="WP_320687689.1">
    <property type="nucleotide sequence ID" value="NZ_JAXBLV010000190.1"/>
</dbReference>
<keyword evidence="3" id="KW-1185">Reference proteome</keyword>